<dbReference type="GO" id="GO:0016651">
    <property type="term" value="F:oxidoreductase activity, acting on NAD(P)H"/>
    <property type="evidence" value="ECO:0007669"/>
    <property type="project" value="TreeGrafter"/>
</dbReference>
<dbReference type="InterPro" id="IPR036188">
    <property type="entry name" value="FAD/NAD-bd_sf"/>
</dbReference>
<reference evidence="7 8" key="1">
    <citation type="journal article" date="2014" name="Appl. Environ. Microbiol.">
        <title>Insights into the Microbial Degradation of Rubber and Gutta-Percha by Analysis of the Complete Genome of Nocardia nova SH22a.</title>
        <authorList>
            <person name="Luo Q."/>
            <person name="Hiessl S."/>
            <person name="Poehlein A."/>
            <person name="Daniel R."/>
            <person name="Steinbuchel A."/>
        </authorList>
    </citation>
    <scope>NUCLEOTIDE SEQUENCE [LARGE SCALE GENOMIC DNA]</scope>
    <source>
        <strain evidence="7">SH22a</strain>
    </source>
</reference>
<protein>
    <submittedName>
        <fullName evidence="7">Putative putidaredoxin reductase</fullName>
        <ecNumber evidence="7">1.18.1.-</ecNumber>
    </submittedName>
</protein>
<dbReference type="KEGG" id="nno:NONO_c29040"/>
<dbReference type="EMBL" id="CP006850">
    <property type="protein sequence ID" value="AHH17693.1"/>
    <property type="molecule type" value="Genomic_DNA"/>
</dbReference>
<keyword evidence="8" id="KW-1185">Reference proteome</keyword>
<proteinExistence type="predicted"/>
<dbReference type="STRING" id="1415166.NONO_c29040"/>
<dbReference type="Pfam" id="PF14759">
    <property type="entry name" value="Reductase_C"/>
    <property type="match status" value="1"/>
</dbReference>
<dbReference type="InterPro" id="IPR028202">
    <property type="entry name" value="Reductase_C"/>
</dbReference>
<dbReference type="EC" id="1.18.1.-" evidence="7"/>
<name>W5TFA0_9NOCA</name>
<dbReference type="SUPFAM" id="SSF51905">
    <property type="entry name" value="FAD/NAD(P)-binding domain"/>
    <property type="match status" value="2"/>
</dbReference>
<dbReference type="HOGENOM" id="CLU_003291_4_0_11"/>
<comment type="cofactor">
    <cofactor evidence="1">
        <name>FAD</name>
        <dbReference type="ChEBI" id="CHEBI:57692"/>
    </cofactor>
</comment>
<keyword evidence="4 7" id="KW-0560">Oxidoreductase</keyword>
<gene>
    <name evidence="7" type="ORF">NONO_c29040</name>
</gene>
<dbReference type="Gene3D" id="3.30.390.30">
    <property type="match status" value="1"/>
</dbReference>
<dbReference type="AlphaFoldDB" id="W5TFA0"/>
<dbReference type="PRINTS" id="PR00368">
    <property type="entry name" value="FADPNR"/>
</dbReference>
<dbReference type="PATRIC" id="fig|1415166.3.peg.2976"/>
<evidence type="ECO:0000259" key="6">
    <source>
        <dbReference type="Pfam" id="PF14759"/>
    </source>
</evidence>
<accession>W5TFA0</accession>
<dbReference type="PRINTS" id="PR00411">
    <property type="entry name" value="PNDRDTASEI"/>
</dbReference>
<keyword evidence="3" id="KW-0274">FAD</keyword>
<evidence type="ECO:0000256" key="4">
    <source>
        <dbReference type="ARBA" id="ARBA00023002"/>
    </source>
</evidence>
<dbReference type="InterPro" id="IPR016156">
    <property type="entry name" value="FAD/NAD-linked_Rdtase_dimer_sf"/>
</dbReference>
<dbReference type="SUPFAM" id="SSF55424">
    <property type="entry name" value="FAD/NAD-linked reductases, dimerisation (C-terminal) domain"/>
    <property type="match status" value="1"/>
</dbReference>
<evidence type="ECO:0000259" key="5">
    <source>
        <dbReference type="Pfam" id="PF07992"/>
    </source>
</evidence>
<evidence type="ECO:0000256" key="1">
    <source>
        <dbReference type="ARBA" id="ARBA00001974"/>
    </source>
</evidence>
<keyword evidence="2" id="KW-0285">Flavoprotein</keyword>
<evidence type="ECO:0000313" key="7">
    <source>
        <dbReference type="EMBL" id="AHH17693.1"/>
    </source>
</evidence>
<dbReference type="InterPro" id="IPR023753">
    <property type="entry name" value="FAD/NAD-binding_dom"/>
</dbReference>
<dbReference type="GO" id="GO:0005737">
    <property type="term" value="C:cytoplasm"/>
    <property type="evidence" value="ECO:0007669"/>
    <property type="project" value="TreeGrafter"/>
</dbReference>
<evidence type="ECO:0000256" key="2">
    <source>
        <dbReference type="ARBA" id="ARBA00022630"/>
    </source>
</evidence>
<dbReference type="eggNOG" id="COG0446">
    <property type="taxonomic scope" value="Bacteria"/>
</dbReference>
<dbReference type="PANTHER" id="PTHR43557">
    <property type="entry name" value="APOPTOSIS-INDUCING FACTOR 1"/>
    <property type="match status" value="1"/>
</dbReference>
<dbReference type="RefSeq" id="WP_237755184.1">
    <property type="nucleotide sequence ID" value="NZ_CP006850.1"/>
</dbReference>
<dbReference type="Gene3D" id="3.50.50.60">
    <property type="entry name" value="FAD/NAD(P)-binding domain"/>
    <property type="match status" value="2"/>
</dbReference>
<organism evidence="7 8">
    <name type="scientific">Nocardia nova SH22a</name>
    <dbReference type="NCBI Taxonomy" id="1415166"/>
    <lineage>
        <taxon>Bacteria</taxon>
        <taxon>Bacillati</taxon>
        <taxon>Actinomycetota</taxon>
        <taxon>Actinomycetes</taxon>
        <taxon>Mycobacteriales</taxon>
        <taxon>Nocardiaceae</taxon>
        <taxon>Nocardia</taxon>
    </lineage>
</organism>
<feature type="domain" description="Reductase C-terminal" evidence="6">
    <location>
        <begin position="317"/>
        <end position="401"/>
    </location>
</feature>
<dbReference type="Proteomes" id="UP000019150">
    <property type="component" value="Chromosome"/>
</dbReference>
<sequence length="415" mass="43076">MIGSVVVVGGGIAGVSTAGALRAGGFTGDVTVVDAGECPYDRPPLSKGFLAGTVELERIALQPPQWYDEQKVRLAARRTVTALRPGEGAVELSDGSTLSADRVVLATGGLAARPPIPGLDGPRVHVLRTVDDALRLRAELRPGARVLIVGAGLIGAEVASTAVDLGCSVDLIDPVSPPLRAVVGDRLADWLHERHRQRGVRTRQVTLESLQDNGSAAQARTSDGESGDFDVVVLGVGMVPDTALATAAGLRTDRGVLVDENLVTGNPSVLAVGDAARVQRDGTVLPRTEHWEQAQRDGQRAAATILGSAPPAEGAAWFWTDRHGSHVEVTGSLGAAETTVVRGEFGSPQFAVLGLARGLVVGAAGVDDSATVRAARRLIDRRIAVDADALADPRTDLRALLRGRDAPTGEKGAVR</sequence>
<dbReference type="PANTHER" id="PTHR43557:SF2">
    <property type="entry name" value="RIESKE DOMAIN-CONTAINING PROTEIN-RELATED"/>
    <property type="match status" value="1"/>
</dbReference>
<dbReference type="Pfam" id="PF07992">
    <property type="entry name" value="Pyr_redox_2"/>
    <property type="match status" value="1"/>
</dbReference>
<evidence type="ECO:0000256" key="3">
    <source>
        <dbReference type="ARBA" id="ARBA00022827"/>
    </source>
</evidence>
<dbReference type="InterPro" id="IPR050446">
    <property type="entry name" value="FAD-oxidoreductase/Apoptosis"/>
</dbReference>
<feature type="domain" description="FAD/NAD(P)-binding" evidence="5">
    <location>
        <begin position="4"/>
        <end position="298"/>
    </location>
</feature>
<evidence type="ECO:0000313" key="8">
    <source>
        <dbReference type="Proteomes" id="UP000019150"/>
    </source>
</evidence>